<feature type="domain" description="RNA polymerase sigma factor 70 region 4 type 2" evidence="6">
    <location>
        <begin position="116"/>
        <end position="167"/>
    </location>
</feature>
<dbReference type="Pfam" id="PF08281">
    <property type="entry name" value="Sigma70_r4_2"/>
    <property type="match status" value="1"/>
</dbReference>
<dbReference type="NCBIfam" id="TIGR02937">
    <property type="entry name" value="sigma70-ECF"/>
    <property type="match status" value="1"/>
</dbReference>
<keyword evidence="2" id="KW-0805">Transcription regulation</keyword>
<dbReference type="InterPro" id="IPR013324">
    <property type="entry name" value="RNA_pol_sigma_r3/r4-like"/>
</dbReference>
<evidence type="ECO:0000256" key="1">
    <source>
        <dbReference type="ARBA" id="ARBA00010641"/>
    </source>
</evidence>
<dbReference type="InterPro" id="IPR007627">
    <property type="entry name" value="RNA_pol_sigma70_r2"/>
</dbReference>
<dbReference type="Gene3D" id="1.10.10.10">
    <property type="entry name" value="Winged helix-like DNA-binding domain superfamily/Winged helix DNA-binding domain"/>
    <property type="match status" value="1"/>
</dbReference>
<reference evidence="8" key="1">
    <citation type="journal article" date="2019" name="Int. J. Syst. Evol. Microbiol.">
        <title>The Global Catalogue of Microorganisms (GCM) 10K type strain sequencing project: providing services to taxonomists for standard genome sequencing and annotation.</title>
        <authorList>
            <consortium name="The Broad Institute Genomics Platform"/>
            <consortium name="The Broad Institute Genome Sequencing Center for Infectious Disease"/>
            <person name="Wu L."/>
            <person name="Ma J."/>
        </authorList>
    </citation>
    <scope>NUCLEOTIDE SEQUENCE [LARGE SCALE GENOMIC DNA]</scope>
    <source>
        <strain evidence="8">CCUG 49571</strain>
    </source>
</reference>
<dbReference type="InterPro" id="IPR036388">
    <property type="entry name" value="WH-like_DNA-bd_sf"/>
</dbReference>
<evidence type="ECO:0000256" key="2">
    <source>
        <dbReference type="ARBA" id="ARBA00023015"/>
    </source>
</evidence>
<evidence type="ECO:0000313" key="8">
    <source>
        <dbReference type="Proteomes" id="UP001596028"/>
    </source>
</evidence>
<keyword evidence="4" id="KW-0804">Transcription</keyword>
<dbReference type="Pfam" id="PF04542">
    <property type="entry name" value="Sigma70_r2"/>
    <property type="match status" value="1"/>
</dbReference>
<dbReference type="InterPro" id="IPR014284">
    <property type="entry name" value="RNA_pol_sigma-70_dom"/>
</dbReference>
<dbReference type="EMBL" id="JBHSEP010000002">
    <property type="protein sequence ID" value="MFC4597663.1"/>
    <property type="molecule type" value="Genomic_DNA"/>
</dbReference>
<comment type="similarity">
    <text evidence="1">Belongs to the sigma-70 factor family. ECF subfamily.</text>
</comment>
<dbReference type="PANTHER" id="PTHR43133">
    <property type="entry name" value="RNA POLYMERASE ECF-TYPE SIGMA FACTO"/>
    <property type="match status" value="1"/>
</dbReference>
<feature type="domain" description="RNA polymerase sigma-70 region 2" evidence="5">
    <location>
        <begin position="22"/>
        <end position="87"/>
    </location>
</feature>
<dbReference type="PANTHER" id="PTHR43133:SF51">
    <property type="entry name" value="RNA POLYMERASE SIGMA FACTOR"/>
    <property type="match status" value="1"/>
</dbReference>
<dbReference type="Proteomes" id="UP001596028">
    <property type="component" value="Unassembled WGS sequence"/>
</dbReference>
<evidence type="ECO:0000259" key="5">
    <source>
        <dbReference type="Pfam" id="PF04542"/>
    </source>
</evidence>
<sequence length="184" mass="21546">MLEQETLHAFVSGDERALEEVIDTYSKSLLRYCISILCDVEEAKDVVQDTFIKAYEKRRQFQLGTSMNAWLYRIAYTTAINAVRRRKLSFKLWKASEDMSSARDISPAQESYISEPLYSILSSLSVADRALLYGRVLDERSYQELSHILSVSESTLRKRFERLRSRLAKEVEHRETYAKEEWVQ</sequence>
<proteinExistence type="inferred from homology"/>
<dbReference type="InterPro" id="IPR039425">
    <property type="entry name" value="RNA_pol_sigma-70-like"/>
</dbReference>
<name>A0ABV9F6S7_9BACL</name>
<gene>
    <name evidence="7" type="ORF">ACFO3S_05385</name>
</gene>
<protein>
    <submittedName>
        <fullName evidence="7">RNA polymerase sigma factor</fullName>
    </submittedName>
</protein>
<evidence type="ECO:0000256" key="3">
    <source>
        <dbReference type="ARBA" id="ARBA00023082"/>
    </source>
</evidence>
<evidence type="ECO:0000256" key="4">
    <source>
        <dbReference type="ARBA" id="ARBA00023163"/>
    </source>
</evidence>
<accession>A0ABV9F6S7</accession>
<dbReference type="SUPFAM" id="SSF88659">
    <property type="entry name" value="Sigma3 and sigma4 domains of RNA polymerase sigma factors"/>
    <property type="match status" value="1"/>
</dbReference>
<keyword evidence="8" id="KW-1185">Reference proteome</keyword>
<dbReference type="InterPro" id="IPR013249">
    <property type="entry name" value="RNA_pol_sigma70_r4_t2"/>
</dbReference>
<dbReference type="RefSeq" id="WP_378093079.1">
    <property type="nucleotide sequence ID" value="NZ_JBHSEP010000002.1"/>
</dbReference>
<evidence type="ECO:0000259" key="6">
    <source>
        <dbReference type="Pfam" id="PF08281"/>
    </source>
</evidence>
<evidence type="ECO:0000313" key="7">
    <source>
        <dbReference type="EMBL" id="MFC4597663.1"/>
    </source>
</evidence>
<organism evidence="7 8">
    <name type="scientific">Cohnella hongkongensis</name>
    <dbReference type="NCBI Taxonomy" id="178337"/>
    <lineage>
        <taxon>Bacteria</taxon>
        <taxon>Bacillati</taxon>
        <taxon>Bacillota</taxon>
        <taxon>Bacilli</taxon>
        <taxon>Bacillales</taxon>
        <taxon>Paenibacillaceae</taxon>
        <taxon>Cohnella</taxon>
    </lineage>
</organism>
<keyword evidence="3" id="KW-0731">Sigma factor</keyword>
<dbReference type="SUPFAM" id="SSF88946">
    <property type="entry name" value="Sigma2 domain of RNA polymerase sigma factors"/>
    <property type="match status" value="1"/>
</dbReference>
<comment type="caution">
    <text evidence="7">The sequence shown here is derived from an EMBL/GenBank/DDBJ whole genome shotgun (WGS) entry which is preliminary data.</text>
</comment>
<dbReference type="Gene3D" id="1.10.1740.10">
    <property type="match status" value="1"/>
</dbReference>
<dbReference type="InterPro" id="IPR013325">
    <property type="entry name" value="RNA_pol_sigma_r2"/>
</dbReference>